<feature type="compositionally biased region" description="Basic and acidic residues" evidence="1">
    <location>
        <begin position="251"/>
        <end position="260"/>
    </location>
</feature>
<evidence type="ECO:0008006" key="5">
    <source>
        <dbReference type="Google" id="ProtNLM"/>
    </source>
</evidence>
<reference evidence="3 4" key="1">
    <citation type="submission" date="2022-12" db="EMBL/GenBank/DDBJ databases">
        <title>Chitinophagaceae gen. sp. nov., a new member of the family Chitinophagaceae, isolated from soil in a chemical factory.</title>
        <authorList>
            <person name="Ke Z."/>
        </authorList>
    </citation>
    <scope>NUCLEOTIDE SEQUENCE [LARGE SCALE GENOMIC DNA]</scope>
    <source>
        <strain evidence="3 4">LY-5</strain>
    </source>
</reference>
<protein>
    <recommendedName>
        <fullName evidence="5">PKD domain-containing protein</fullName>
    </recommendedName>
</protein>
<feature type="transmembrane region" description="Helical" evidence="2">
    <location>
        <begin position="16"/>
        <end position="35"/>
    </location>
</feature>
<evidence type="ECO:0000313" key="3">
    <source>
        <dbReference type="EMBL" id="MDA3613694.1"/>
    </source>
</evidence>
<comment type="caution">
    <text evidence="3">The sequence shown here is derived from an EMBL/GenBank/DDBJ whole genome shotgun (WGS) entry which is preliminary data.</text>
</comment>
<gene>
    <name evidence="3" type="ORF">O3P16_02655</name>
</gene>
<accession>A0ABT4UGH2</accession>
<keyword evidence="2" id="KW-0812">Transmembrane</keyword>
<name>A0ABT4UGH2_9BACT</name>
<sequence length="362" mass="40362">MKLASTYTKQWAGFDYRFWITLIVLIILSIVGYGYKKKYLYSCPVHTISTRGIYSNNSLVKQSFLINEPVVFRVPDIPHSSVEWFIDDVTKGKADSLLFTFPQAGKFAVKMKLDGKCEYVRIINILPFKHQSLDVNTAGAGSLPDQVIEGNEVFEAGSINYFTTPVIANSYEWQILEVPEYGIKTDQLIGYSIITAGTYTIQLKLNNDSKKVFTKTVRVTAPVVVADIPEEMDVPKPIDVPPGPVDIPANNKDKGNENDKGSGGVKEPPKVRIVLPDNEILSILQLIRDKKKTVADFGESLCDGEKTKVLANDDEVMTLSELVDKLQSKKWALGKRPKVNSVKTVRDNSNGNCVSVLYVNYK</sequence>
<dbReference type="Proteomes" id="UP001210231">
    <property type="component" value="Unassembled WGS sequence"/>
</dbReference>
<dbReference type="RefSeq" id="WP_407030022.1">
    <property type="nucleotide sequence ID" value="NZ_JAQGEF010000002.1"/>
</dbReference>
<organism evidence="3 4">
    <name type="scientific">Polluticaenibacter yanchengensis</name>
    <dbReference type="NCBI Taxonomy" id="3014562"/>
    <lineage>
        <taxon>Bacteria</taxon>
        <taxon>Pseudomonadati</taxon>
        <taxon>Bacteroidota</taxon>
        <taxon>Chitinophagia</taxon>
        <taxon>Chitinophagales</taxon>
        <taxon>Chitinophagaceae</taxon>
        <taxon>Polluticaenibacter</taxon>
    </lineage>
</organism>
<dbReference type="EMBL" id="JAQGEF010000002">
    <property type="protein sequence ID" value="MDA3613694.1"/>
    <property type="molecule type" value="Genomic_DNA"/>
</dbReference>
<keyword evidence="2" id="KW-1133">Transmembrane helix</keyword>
<keyword evidence="4" id="KW-1185">Reference proteome</keyword>
<keyword evidence="2" id="KW-0472">Membrane</keyword>
<evidence type="ECO:0000256" key="1">
    <source>
        <dbReference type="SAM" id="MobiDB-lite"/>
    </source>
</evidence>
<feature type="region of interest" description="Disordered" evidence="1">
    <location>
        <begin position="235"/>
        <end position="269"/>
    </location>
</feature>
<proteinExistence type="predicted"/>
<evidence type="ECO:0000256" key="2">
    <source>
        <dbReference type="SAM" id="Phobius"/>
    </source>
</evidence>
<evidence type="ECO:0000313" key="4">
    <source>
        <dbReference type="Proteomes" id="UP001210231"/>
    </source>
</evidence>